<evidence type="ECO:0000256" key="6">
    <source>
        <dbReference type="ARBA" id="ARBA00031012"/>
    </source>
</evidence>
<evidence type="ECO:0000256" key="3">
    <source>
        <dbReference type="ARBA" id="ARBA00022679"/>
    </source>
</evidence>
<reference evidence="8 9" key="1">
    <citation type="submission" date="2022-01" db="EMBL/GenBank/DDBJ databases">
        <authorList>
            <person name="Hepojoki J."/>
        </authorList>
    </citation>
    <scope>NUCLEOTIDE SEQUENCE [LARGE SCALE GENOMIC DNA]</scope>
    <source>
        <strain evidence="8">CR-Wild5-brain</strain>
    </source>
</reference>
<feature type="domain" description="RdRp catalytic" evidence="7">
    <location>
        <begin position="1006"/>
        <end position="1214"/>
    </location>
</feature>
<organism evidence="8 9">
    <name type="scientific">big electron-dense squares virus 1</name>
    <dbReference type="NCBI Taxonomy" id="3070918"/>
    <lineage>
        <taxon>Viruses</taxon>
        <taxon>Riboviria</taxon>
        <taxon>Orthornavirae</taxon>
        <taxon>Negarnaviricota</taxon>
        <taxon>Polyploviricotina</taxon>
        <taxon>Bunyaviricetes</taxon>
        <taxon>Hareavirales</taxon>
        <taxon>Arenaviridae</taxon>
        <taxon>Hartmanivirus</taxon>
        <taxon>Hartmanivirus quadrati</taxon>
    </lineage>
</organism>
<dbReference type="GO" id="GO:0003968">
    <property type="term" value="F:RNA-directed RNA polymerase activity"/>
    <property type="evidence" value="ECO:0007669"/>
    <property type="project" value="UniProtKB-EC"/>
</dbReference>
<evidence type="ECO:0000256" key="2">
    <source>
        <dbReference type="ARBA" id="ARBA00018602"/>
    </source>
</evidence>
<evidence type="ECO:0000259" key="7">
    <source>
        <dbReference type="PROSITE" id="PS50525"/>
    </source>
</evidence>
<dbReference type="KEGG" id="vg:80554452"/>
<evidence type="ECO:0000313" key="9">
    <source>
        <dbReference type="Proteomes" id="UP001156787"/>
    </source>
</evidence>
<dbReference type="InterPro" id="IPR007099">
    <property type="entry name" value="RNA-dir_pol_NSvirus"/>
</dbReference>
<dbReference type="Pfam" id="PF06317">
    <property type="entry name" value="Arena_RNA_pol"/>
    <property type="match status" value="2"/>
</dbReference>
<protein>
    <recommendedName>
        <fullName evidence="2">RNA-directed RNA polymerase L</fullName>
        <ecNumber evidence="1">2.7.7.48</ecNumber>
    </recommendedName>
    <alternativeName>
        <fullName evidence="4">Large structural protein</fullName>
    </alternativeName>
    <alternativeName>
        <fullName evidence="6">Replicase</fullName>
    </alternativeName>
    <alternativeName>
        <fullName evidence="5">Transcriptase</fullName>
    </alternativeName>
</protein>
<proteinExistence type="predicted"/>
<dbReference type="RefSeq" id="YP_010840803.1">
    <property type="nucleotide sequence ID" value="NC_079038.1"/>
</dbReference>
<keyword evidence="3" id="KW-0808">Transferase</keyword>
<name>A0AA46RXK1_9VIRU</name>
<dbReference type="GeneID" id="80554452"/>
<sequence length="1952" mass="226672">MDLCFERIVRRVQLLNGERFPFVPDASQIEMFGKLNSKTAKAEGILRLRGNIAERILCSKYSLPFKEDGEKKTIRELLQELNIIDCSSNLTPDAHSITEDGKLMLYEFGISRNRRAEKEFSDRQKWKKICEKYPVLVHVEVISSFDEIENPYVRLSLQNLEKLMIDFFKNLDRNEELREINLKYFWEIRDLFQQYPYLNKFRLQSEEITDERSKVLKQFPDLDRTNIVKTETNIIANQIKNVVKDRIKGNRTFYRETNKKSLNELWQQYKLGSLTKFRNLKHTKLGFKKADQKLTDYFNKNSEVIAKLNEFNKEKKLKKLDYSYVFAHAGVKSGLVPGPHDSLRWLEVIIQDCENKLKNGGKNAKEENIHILNCYKKNEKLIKSFEPMPSTIAQKLKLLEQQLTKPRKATTQENPNSSHNENFVLKCAKKRIDHWTLQNLQVVEDTSVCILRSANTSYTYKTSFLCFQKFNNQIIFYKTRGHKTKQFGLISDNDTRIFTAHPSRYICPVNIKLCLKNIELEYNKLTPIPMTEEFRNCLVEILINQNKTTQKNLQNIRYLIMALKSNYHSSALGKKLSSQLKNDKNCVDYWLIKKIYETYIRTGAIYPFEKTDNQQLETRKMLFVSYLCNLITKDSQEKDIERIKANRKYFELKQNWETERGWRLNNGLSIEEVAYGDISGPTLSPAVLDNFYSWFKIECLDYLDKFAFTKLKEPLAFDISNSNSCLTQVKSKKYYSKTSIQNQLKKHHETKLRAIRGEKQEKNLEINTKIKQLNDELSNYINFYKESGNEWVIESLKTIEPFQLCSNLPFLDNLKEIALTTIDEDAEDDLTNIIKQRILMSDDPDALHLCLLLKIKSIKDELRIVQKQTTALREMKFQNKLSSRNSTAIELLNEIRKEKIKNNEIISELTCLDLLEKLPDMNFALSYKEQVGGTRELYIGDIKTKIATKIVEEFAKQIKDLNPISCLYDHSSEMLIRKHVRNCQTANATALDLNYEDFLNLNEEQLSSIFVEKEEYLFGSLDHSKWGPLSMPSLFADLMDIFNESVKLIGTAKSDLTLISDILWKHVMKKVEVSSEYAEFLVKNENTQLKTSINYVEKNELKNETDDYAKKLLNDGKLGMQTYPYDMGQGILHGWSDIWAGKTEEFIWQFIRQNLRDYTDVYNCVTSDDQATVLLGPESALFILESHYVLSKCLNKKISEKSVWGSEVFEFKSVFVSGGQELPPTIKYLIIPSFGFEVFEPLGYLNTTDTVIQEAYDNCATVEQCANLLEMSKKLLACAGFGNQYLSDLSEKHFYSKKIHATMFDDLSFTERKLMSLKESQFFKKKENKILIAEIDEELSNWMKYPHLCVERAKIIAKKCQDTSWDPLMYGPIRVCSGRIKNNKENNIILSLDPSRNIDDPICSKLYNFIRKHFQSTTYSSLEQSIIESIKDSLRQMSSGENYSGLVATIRSQSFKLSSSYGSIHQSKLENRQTILEDYLQLKIQLLIEKFSLDEKHFYPTVGVDEKPIVSTVMKGSKINDDFLVPALASLELRAPLFFKSVVEPNLPVKKLKLMNSQQLVRMKLIECADASFNMEVREPYEVFRLTSLNNNSTFYQGNDGISWEATESVGISRRIYDLKQVETMMLLNSFVKPTPVNYETILENWRKITNAEFPNNVPVDGSILQILIANSINEKRQAQVCELLKSFPQHLSEKRTYQDQFSIIISREILWEQQSVTISFSRNKQQKTNEFTIYWDLLPRYPTKRASKQLLEKLLDLDQILEWHLIDMRIKNKTKLQPNLFDKLSSPVYIKEGSLGYYKYVDGIPAFQEIHTPKLEHNSITSQLDRTDICLYLESILESYSEIGRTIYEGMVDTKPDYLTTHAGNIMTFKSSVCSCINLLPDGKKLKATKLFTSCFDESIVVNIGPGYLLCRPGMHGWVYSDQSAFKKSTSKLIESLGEIPNPALEESWLD</sequence>
<dbReference type="Proteomes" id="UP001156787">
    <property type="component" value="Genome"/>
</dbReference>
<accession>A0AA46RXK1</accession>
<keyword evidence="9" id="KW-1185">Reference proteome</keyword>
<evidence type="ECO:0000256" key="4">
    <source>
        <dbReference type="ARBA" id="ARBA00030285"/>
    </source>
</evidence>
<dbReference type="GO" id="GO:0039694">
    <property type="term" value="P:viral RNA genome replication"/>
    <property type="evidence" value="ECO:0007669"/>
    <property type="project" value="InterPro"/>
</dbReference>
<dbReference type="EC" id="2.7.7.48" evidence="1"/>
<dbReference type="PROSITE" id="PS50525">
    <property type="entry name" value="RDRP_SSRNA_NEG_SEG"/>
    <property type="match status" value="1"/>
</dbReference>
<evidence type="ECO:0000256" key="5">
    <source>
        <dbReference type="ARBA" id="ARBA00030436"/>
    </source>
</evidence>
<evidence type="ECO:0000256" key="1">
    <source>
        <dbReference type="ARBA" id="ARBA00012494"/>
    </source>
</evidence>
<evidence type="ECO:0000313" key="8">
    <source>
        <dbReference type="EMBL" id="UVT34684.1"/>
    </source>
</evidence>
<dbReference type="InterPro" id="IPR010453">
    <property type="entry name" value="RNA_pol_arenavir"/>
</dbReference>
<dbReference type="EMBL" id="OM456564">
    <property type="protein sequence ID" value="UVT34684.1"/>
    <property type="molecule type" value="Genomic_RNA"/>
</dbReference>